<dbReference type="HOGENOM" id="CLU_094876_3_3_6"/>
<dbReference type="Pfam" id="PF01575">
    <property type="entry name" value="MaoC_dehydratas"/>
    <property type="match status" value="1"/>
</dbReference>
<dbReference type="Gene3D" id="3.10.129.10">
    <property type="entry name" value="Hotdog Thioesterase"/>
    <property type="match status" value="1"/>
</dbReference>
<keyword evidence="1" id="KW-0456">Lyase</keyword>
<gene>
    <name evidence="3" type="ordered locus">Mlg_2811</name>
</gene>
<dbReference type="GO" id="GO:0004312">
    <property type="term" value="F:fatty acid synthase activity"/>
    <property type="evidence" value="ECO:0007669"/>
    <property type="project" value="InterPro"/>
</dbReference>
<dbReference type="eggNOG" id="COG2030">
    <property type="taxonomic scope" value="Bacteria"/>
</dbReference>
<accession>Q0A4T6</accession>
<dbReference type="EMBL" id="CP000453">
    <property type="protein sequence ID" value="ABI58151.1"/>
    <property type="molecule type" value="Genomic_DNA"/>
</dbReference>
<evidence type="ECO:0000259" key="2">
    <source>
        <dbReference type="Pfam" id="PF01575"/>
    </source>
</evidence>
<evidence type="ECO:0000256" key="1">
    <source>
        <dbReference type="ARBA" id="ARBA00023239"/>
    </source>
</evidence>
<dbReference type="PANTHER" id="PTHR43437:SF3">
    <property type="entry name" value="HYDROXYACYL-THIOESTER DEHYDRATASE TYPE 2, MITOCHONDRIAL"/>
    <property type="match status" value="1"/>
</dbReference>
<dbReference type="InterPro" id="IPR029069">
    <property type="entry name" value="HotDog_dom_sf"/>
</dbReference>
<sequence length="152" mass="16391">MMLDEYQGYYIEDLEEGMSGSYAKTVTETDVVLYAGLSGDNNPVHINEEFASNTFARGRIVHGMFLAGLISCVLGTRLPGPGAIYLDQFIKFKAPVRIGDTVKATATVRALDVERRRATLETVCTVKGRVVVVGEATVLVASRAESQETAAA</sequence>
<dbReference type="InterPro" id="IPR050965">
    <property type="entry name" value="UPF0336/Enoyl-CoA_hydratase"/>
</dbReference>
<name>Q0A4T6_ALKEH</name>
<dbReference type="Proteomes" id="UP000001962">
    <property type="component" value="Chromosome"/>
</dbReference>
<dbReference type="GO" id="GO:0006633">
    <property type="term" value="P:fatty acid biosynthetic process"/>
    <property type="evidence" value="ECO:0007669"/>
    <property type="project" value="InterPro"/>
</dbReference>
<reference evidence="4" key="1">
    <citation type="submission" date="2006-08" db="EMBL/GenBank/DDBJ databases">
        <title>Complete sequence of Alkalilimnicola ehrilichei MLHE-1.</title>
        <authorList>
            <person name="Copeland A."/>
            <person name="Lucas S."/>
            <person name="Lapidus A."/>
            <person name="Barry K."/>
            <person name="Detter J.C."/>
            <person name="Glavina del Rio T."/>
            <person name="Hammon N."/>
            <person name="Israni S."/>
            <person name="Dalin E."/>
            <person name="Tice H."/>
            <person name="Pitluck S."/>
            <person name="Sims D."/>
            <person name="Brettin T."/>
            <person name="Bruce D."/>
            <person name="Han C."/>
            <person name="Tapia R."/>
            <person name="Gilna P."/>
            <person name="Schmutz J."/>
            <person name="Larimer F."/>
            <person name="Land M."/>
            <person name="Hauser L."/>
            <person name="Kyrpides N."/>
            <person name="Mikhailova N."/>
            <person name="Oremland R.S."/>
            <person name="Hoeft S.E."/>
            <person name="Switzer-Blum J."/>
            <person name="Kulp T."/>
            <person name="King G."/>
            <person name="Tabita R."/>
            <person name="Witte B."/>
            <person name="Santini J.M."/>
            <person name="Basu P."/>
            <person name="Hollibaugh J.T."/>
            <person name="Xie G."/>
            <person name="Stolz J.F."/>
            <person name="Richardson P."/>
        </authorList>
    </citation>
    <scope>NUCLEOTIDE SEQUENCE [LARGE SCALE GENOMIC DNA]</scope>
    <source>
        <strain evidence="4">ATCC BAA-1101 / DSM 17681 / MLHE-1</strain>
    </source>
</reference>
<dbReference type="PRINTS" id="PR01483">
    <property type="entry name" value="FASYNTHASE"/>
</dbReference>
<protein>
    <submittedName>
        <fullName evidence="3">MaoC domain protein dehydratase</fullName>
    </submittedName>
</protein>
<dbReference type="FunFam" id="3.10.129.10:FF:000042">
    <property type="entry name" value="MaoC domain protein dehydratase"/>
    <property type="match status" value="1"/>
</dbReference>
<dbReference type="AlphaFoldDB" id="Q0A4T6"/>
<dbReference type="InterPro" id="IPR002539">
    <property type="entry name" value="MaoC-like_dom"/>
</dbReference>
<dbReference type="PANTHER" id="PTHR43437">
    <property type="entry name" value="HYDROXYACYL-THIOESTER DEHYDRATASE TYPE 2, MITOCHONDRIAL-RELATED"/>
    <property type="match status" value="1"/>
</dbReference>
<feature type="domain" description="MaoC-like" evidence="2">
    <location>
        <begin position="18"/>
        <end position="115"/>
    </location>
</feature>
<evidence type="ECO:0000313" key="3">
    <source>
        <dbReference type="EMBL" id="ABI58151.1"/>
    </source>
</evidence>
<dbReference type="SUPFAM" id="SSF54637">
    <property type="entry name" value="Thioesterase/thiol ester dehydrase-isomerase"/>
    <property type="match status" value="1"/>
</dbReference>
<organism evidence="3 4">
    <name type="scientific">Alkalilimnicola ehrlichii (strain ATCC BAA-1101 / DSM 17681 / MLHE-1)</name>
    <dbReference type="NCBI Taxonomy" id="187272"/>
    <lineage>
        <taxon>Bacteria</taxon>
        <taxon>Pseudomonadati</taxon>
        <taxon>Pseudomonadota</taxon>
        <taxon>Gammaproteobacteria</taxon>
        <taxon>Chromatiales</taxon>
        <taxon>Ectothiorhodospiraceae</taxon>
        <taxon>Alkalilimnicola</taxon>
    </lineage>
</organism>
<evidence type="ECO:0000313" key="4">
    <source>
        <dbReference type="Proteomes" id="UP000001962"/>
    </source>
</evidence>
<proteinExistence type="predicted"/>
<dbReference type="GO" id="GO:0019171">
    <property type="term" value="F:(3R)-hydroxyacyl-[acyl-carrier-protein] dehydratase activity"/>
    <property type="evidence" value="ECO:0007669"/>
    <property type="project" value="TreeGrafter"/>
</dbReference>
<dbReference type="CDD" id="cd03449">
    <property type="entry name" value="R_hydratase"/>
    <property type="match status" value="1"/>
</dbReference>
<dbReference type="KEGG" id="aeh:Mlg_2811"/>
<dbReference type="InterPro" id="IPR003965">
    <property type="entry name" value="Fatty_acid_synthase"/>
</dbReference>
<dbReference type="RefSeq" id="WP_011630544.1">
    <property type="nucleotide sequence ID" value="NC_008340.1"/>
</dbReference>
<dbReference type="GO" id="GO:0005835">
    <property type="term" value="C:fatty acid synthase complex"/>
    <property type="evidence" value="ECO:0007669"/>
    <property type="project" value="InterPro"/>
</dbReference>
<keyword evidence="4" id="KW-1185">Reference proteome</keyword>